<dbReference type="InterPro" id="IPR055166">
    <property type="entry name" value="Transc_reg_Sar_Rot_HTH"/>
</dbReference>
<dbReference type="SUPFAM" id="SSF46785">
    <property type="entry name" value="Winged helix' DNA-binding domain"/>
    <property type="match status" value="1"/>
</dbReference>
<dbReference type="PANTHER" id="PTHR33164:SF5">
    <property type="entry name" value="ORGANIC HYDROPEROXIDE RESISTANCE TRANSCRIPTIONAL REGULATOR"/>
    <property type="match status" value="1"/>
</dbReference>
<protein>
    <submittedName>
        <fullName evidence="7">Organic hydroperoxide resistance transcriptional regulator</fullName>
    </submittedName>
</protein>
<sequence>MLAIIHSMSSKRTLPANDAALRLDNQLCFALYSASLAMTKLYKPLLEALQLTYPQYLVMLVLWETDGMSVSALGERLFLDSGTLTPLLKRMEASGLLSRQRSAQDERKVEVFLSIEGRALKARAISIPACVVAASACPVPELMSLTGQIQTLRDRISSGHN</sequence>
<dbReference type="GO" id="GO:0003700">
    <property type="term" value="F:DNA-binding transcription factor activity"/>
    <property type="evidence" value="ECO:0007669"/>
    <property type="project" value="InterPro"/>
</dbReference>
<dbReference type="EMBL" id="FN543105">
    <property type="protein sequence ID" value="CBA31221.1"/>
    <property type="molecule type" value="Genomic_DNA"/>
</dbReference>
<evidence type="ECO:0000256" key="1">
    <source>
        <dbReference type="ARBA" id="ARBA00004496"/>
    </source>
</evidence>
<evidence type="ECO:0000256" key="3">
    <source>
        <dbReference type="ARBA" id="ARBA00023015"/>
    </source>
</evidence>
<dbReference type="PROSITE" id="PS50995">
    <property type="entry name" value="HTH_MARR_2"/>
    <property type="match status" value="1"/>
</dbReference>
<dbReference type="FunFam" id="1.10.10.10:FF:000163">
    <property type="entry name" value="MarR family transcriptional regulator"/>
    <property type="match status" value="1"/>
</dbReference>
<feature type="domain" description="HTH marR-type" evidence="6">
    <location>
        <begin position="24"/>
        <end position="151"/>
    </location>
</feature>
<reference evidence="7" key="1">
    <citation type="journal article" date="2010" name="Nature">
        <title>The Dynamic genome of Hydra.</title>
        <authorList>
            <person name="Chapman J.A."/>
            <person name="Kirkness E.F."/>
            <person name="Simakov O."/>
            <person name="Hampson S.E."/>
            <person name="Mitros T."/>
            <person name="Weinmaier T."/>
            <person name="Rattei T."/>
            <person name="Balasubramanian P.G."/>
            <person name="Borman J."/>
            <person name="Busam D."/>
            <person name="Disbennett K."/>
            <person name="Pfannkoch C."/>
            <person name="Sumin N."/>
            <person name="Sutton G."/>
            <person name="Viswanathan L."/>
            <person name="Walenz B."/>
            <person name="Goodstein D.M."/>
            <person name="Hellsten U."/>
            <person name="Kawashima T."/>
            <person name="Prochnik S.E."/>
            <person name="Putnam N.H."/>
            <person name="Shu S."/>
            <person name="Blumberg B."/>
            <person name="Dana C.E."/>
            <person name="Gee L."/>
            <person name="Kibler D.F."/>
            <person name="Law L."/>
            <person name="Lindgens D."/>
            <person name="Martinez D.E."/>
            <person name="Peng J."/>
            <person name="Wigge P.A."/>
            <person name="Bertulat B."/>
            <person name="Guder C."/>
            <person name="Nakamura Y."/>
            <person name="Ozbek S."/>
            <person name="Watanabe H."/>
            <person name="Khalturin K."/>
            <person name="Hemmrich G."/>
            <person name="Franke A."/>
            <person name="Augustin R."/>
            <person name="Fraune S."/>
            <person name="Hayakawa E."/>
            <person name="Hayakawa S."/>
            <person name="Hirose M."/>
            <person name="Hwang J."/>
            <person name="Ikeo K."/>
            <person name="Nishimiya-Fujisawa C."/>
            <person name="Ogura A."/>
            <person name="Takahashi T."/>
            <person name="Steinmetz P.R."/>
            <person name="Zhang X."/>
            <person name="Aufschnaiter R."/>
            <person name="Eder M.K."/>
            <person name="Gorny A.K."/>
            <person name="Salvenmoser W."/>
            <person name="Heimberg A.M."/>
            <person name="Wheeler B.M."/>
            <person name="Peterson K.J."/>
            <person name="Boettger A."/>
            <person name="Tischler P."/>
            <person name="Wolf A."/>
            <person name="Gojobori T."/>
            <person name="Remington K.A."/>
            <person name="Strausberg R.L."/>
            <person name="Venter J."/>
            <person name="Technau U."/>
            <person name="Hobmayer B."/>
            <person name="Bosch T.C."/>
            <person name="Holstein T.W."/>
            <person name="Fujisawa T."/>
            <person name="Bode H.R."/>
            <person name="David C.N."/>
            <person name="Rokhsar D.S."/>
            <person name="Steele R.E."/>
        </authorList>
    </citation>
    <scope>NUCLEOTIDE SEQUENCE</scope>
</reference>
<gene>
    <name evidence="7" type="primary">ohrR</name>
    <name evidence="7" type="ORF">Csp_C27460</name>
</gene>
<keyword evidence="3" id="KW-0805">Transcription regulation</keyword>
<dbReference type="Gene3D" id="1.10.10.10">
    <property type="entry name" value="Winged helix-like DNA-binding domain superfamily/Winged helix DNA-binding domain"/>
    <property type="match status" value="1"/>
</dbReference>
<dbReference type="GO" id="GO:0003677">
    <property type="term" value="F:DNA binding"/>
    <property type="evidence" value="ECO:0007669"/>
    <property type="project" value="UniProtKB-KW"/>
</dbReference>
<dbReference type="GO" id="GO:0006950">
    <property type="term" value="P:response to stress"/>
    <property type="evidence" value="ECO:0007669"/>
    <property type="project" value="TreeGrafter"/>
</dbReference>
<evidence type="ECO:0000256" key="5">
    <source>
        <dbReference type="ARBA" id="ARBA00023163"/>
    </source>
</evidence>
<evidence type="ECO:0000256" key="4">
    <source>
        <dbReference type="ARBA" id="ARBA00023125"/>
    </source>
</evidence>
<dbReference type="PANTHER" id="PTHR33164">
    <property type="entry name" value="TRANSCRIPTIONAL REGULATOR, MARR FAMILY"/>
    <property type="match status" value="1"/>
</dbReference>
<dbReference type="SMART" id="SM00347">
    <property type="entry name" value="HTH_MARR"/>
    <property type="match status" value="1"/>
</dbReference>
<keyword evidence="4" id="KW-0238">DNA-binding</keyword>
<dbReference type="InterPro" id="IPR039422">
    <property type="entry name" value="MarR/SlyA-like"/>
</dbReference>
<dbReference type="Pfam" id="PF22381">
    <property type="entry name" value="Staph_reg_Sar_Rot"/>
    <property type="match status" value="1"/>
</dbReference>
<accession>C9YDG7</accession>
<dbReference type="InterPro" id="IPR000835">
    <property type="entry name" value="HTH_MarR-typ"/>
</dbReference>
<proteinExistence type="predicted"/>
<keyword evidence="2" id="KW-0963">Cytoplasm</keyword>
<dbReference type="AlphaFoldDB" id="C9YDG7"/>
<evidence type="ECO:0000256" key="2">
    <source>
        <dbReference type="ARBA" id="ARBA00022490"/>
    </source>
</evidence>
<dbReference type="GO" id="GO:0005737">
    <property type="term" value="C:cytoplasm"/>
    <property type="evidence" value="ECO:0007669"/>
    <property type="project" value="UniProtKB-SubCell"/>
</dbReference>
<name>C9YDG7_CURXX</name>
<comment type="subcellular location">
    <subcellularLocation>
        <location evidence="1">Cytoplasm</location>
    </subcellularLocation>
</comment>
<organism evidence="7">
    <name type="scientific">Curvibacter symbiont subsp. Hydra magnipapillata</name>
    <dbReference type="NCBI Taxonomy" id="667019"/>
    <lineage>
        <taxon>Bacteria</taxon>
        <taxon>Pseudomonadati</taxon>
        <taxon>Pseudomonadota</taxon>
        <taxon>Betaproteobacteria</taxon>
        <taxon>Burkholderiales</taxon>
        <taxon>Comamonadaceae</taxon>
        <taxon>Curvibacter</taxon>
    </lineage>
</organism>
<dbReference type="InterPro" id="IPR036390">
    <property type="entry name" value="WH_DNA-bd_sf"/>
</dbReference>
<evidence type="ECO:0000313" key="7">
    <source>
        <dbReference type="EMBL" id="CBA31221.1"/>
    </source>
</evidence>
<keyword evidence="5" id="KW-0804">Transcription</keyword>
<evidence type="ECO:0000259" key="6">
    <source>
        <dbReference type="PROSITE" id="PS50995"/>
    </source>
</evidence>
<dbReference type="InterPro" id="IPR036388">
    <property type="entry name" value="WH-like_DNA-bd_sf"/>
</dbReference>